<keyword evidence="3" id="KW-1185">Reference proteome</keyword>
<dbReference type="EMBL" id="CP014646">
    <property type="protein sequence ID" value="AMO35731.1"/>
    <property type="molecule type" value="Genomic_DNA"/>
</dbReference>
<dbReference type="Pfam" id="PF12728">
    <property type="entry name" value="HTH_17"/>
    <property type="match status" value="1"/>
</dbReference>
<gene>
    <name evidence="2" type="ORF">AC731_001465</name>
</gene>
<name>A0A140IDA6_9RHOO</name>
<evidence type="ECO:0000259" key="1">
    <source>
        <dbReference type="Pfam" id="PF12728"/>
    </source>
</evidence>
<dbReference type="InterPro" id="IPR009061">
    <property type="entry name" value="DNA-bd_dom_put_sf"/>
</dbReference>
<dbReference type="STRING" id="1134435.AC731_001465"/>
<dbReference type="SUPFAM" id="SSF46955">
    <property type="entry name" value="Putative DNA-binding domain"/>
    <property type="match status" value="1"/>
</dbReference>
<organism evidence="2 3">
    <name type="scientific">Thauera humireducens</name>
    <dbReference type="NCBI Taxonomy" id="1134435"/>
    <lineage>
        <taxon>Bacteria</taxon>
        <taxon>Pseudomonadati</taxon>
        <taxon>Pseudomonadota</taxon>
        <taxon>Betaproteobacteria</taxon>
        <taxon>Rhodocyclales</taxon>
        <taxon>Zoogloeaceae</taxon>
        <taxon>Thauera</taxon>
    </lineage>
</organism>
<evidence type="ECO:0000313" key="3">
    <source>
        <dbReference type="Proteomes" id="UP000036902"/>
    </source>
</evidence>
<sequence>MHLTPQQLAARWQISEKTLERWRRRGTGPRFLRVVGRVLYPLEAVQACEAQGLVARTHQEARS</sequence>
<evidence type="ECO:0000313" key="2">
    <source>
        <dbReference type="EMBL" id="AMO35731.1"/>
    </source>
</evidence>
<dbReference type="AlphaFoldDB" id="A0A140IDA6"/>
<dbReference type="KEGG" id="thu:AC731_001465"/>
<dbReference type="RefSeq" id="WP_048708813.1">
    <property type="nucleotide sequence ID" value="NZ_CP014646.1"/>
</dbReference>
<accession>A0A140IDA6</accession>
<protein>
    <recommendedName>
        <fullName evidence="1">Helix-turn-helix domain-containing protein</fullName>
    </recommendedName>
</protein>
<feature type="domain" description="Helix-turn-helix" evidence="1">
    <location>
        <begin position="3"/>
        <end position="47"/>
    </location>
</feature>
<dbReference type="Proteomes" id="UP000036902">
    <property type="component" value="Chromosome"/>
</dbReference>
<dbReference type="InterPro" id="IPR041657">
    <property type="entry name" value="HTH_17"/>
</dbReference>
<reference evidence="3" key="1">
    <citation type="submission" date="2016-03" db="EMBL/GenBank/DDBJ databases">
        <authorList>
            <person name="Ma C."/>
            <person name="Zhou S."/>
            <person name="Yang G."/>
        </authorList>
    </citation>
    <scope>NUCLEOTIDE SEQUENCE [LARGE SCALE GENOMIC DNA]</scope>
    <source>
        <strain evidence="3">SgZ-1</strain>
    </source>
</reference>
<proteinExistence type="predicted"/>